<evidence type="ECO:0000256" key="1">
    <source>
        <dbReference type="ARBA" id="ARBA00006484"/>
    </source>
</evidence>
<evidence type="ECO:0000256" key="2">
    <source>
        <dbReference type="ARBA" id="ARBA00023002"/>
    </source>
</evidence>
<dbReference type="Gene3D" id="3.40.50.720">
    <property type="entry name" value="NAD(P)-binding Rossmann-like Domain"/>
    <property type="match status" value="1"/>
</dbReference>
<dbReference type="InterPro" id="IPR057326">
    <property type="entry name" value="KR_dom"/>
</dbReference>
<evidence type="ECO:0000313" key="6">
    <source>
        <dbReference type="Proteomes" id="UP000199391"/>
    </source>
</evidence>
<proteinExistence type="inferred from homology"/>
<dbReference type="PANTHER" id="PTHR44196:SF1">
    <property type="entry name" value="DEHYDROGENASE_REDUCTASE SDR FAMILY MEMBER 7B"/>
    <property type="match status" value="1"/>
</dbReference>
<protein>
    <submittedName>
        <fullName evidence="5">Uncharacterized oxidoreductase</fullName>
    </submittedName>
</protein>
<dbReference type="InterPro" id="IPR036291">
    <property type="entry name" value="NAD(P)-bd_dom_sf"/>
</dbReference>
<gene>
    <name evidence="5" type="ORF">SAMN05216552_1024105</name>
</gene>
<dbReference type="GO" id="GO:0016020">
    <property type="term" value="C:membrane"/>
    <property type="evidence" value="ECO:0007669"/>
    <property type="project" value="TreeGrafter"/>
</dbReference>
<dbReference type="GO" id="GO:0016491">
    <property type="term" value="F:oxidoreductase activity"/>
    <property type="evidence" value="ECO:0007669"/>
    <property type="project" value="UniProtKB-KW"/>
</dbReference>
<dbReference type="SMART" id="SM00822">
    <property type="entry name" value="PKS_KR"/>
    <property type="match status" value="1"/>
</dbReference>
<evidence type="ECO:0000313" key="5">
    <source>
        <dbReference type="EMBL" id="SFV05903.1"/>
    </source>
</evidence>
<dbReference type="EMBL" id="FPBO01000024">
    <property type="protein sequence ID" value="SFV05903.1"/>
    <property type="molecule type" value="Genomic_DNA"/>
</dbReference>
<dbReference type="STRING" id="1035707.SAMN05216552_1024105"/>
<keyword evidence="2" id="KW-0560">Oxidoreductase</keyword>
<accession>A0A1I7L870</accession>
<dbReference type="InterPro" id="IPR020904">
    <property type="entry name" value="Sc_DH/Rdtase_CS"/>
</dbReference>
<organism evidence="5 6">
    <name type="scientific">Pseudoduganella namucuonensis</name>
    <dbReference type="NCBI Taxonomy" id="1035707"/>
    <lineage>
        <taxon>Bacteria</taxon>
        <taxon>Pseudomonadati</taxon>
        <taxon>Pseudomonadota</taxon>
        <taxon>Betaproteobacteria</taxon>
        <taxon>Burkholderiales</taxon>
        <taxon>Oxalobacteraceae</taxon>
        <taxon>Telluria group</taxon>
        <taxon>Pseudoduganella</taxon>
    </lineage>
</organism>
<comment type="similarity">
    <text evidence="1 3">Belongs to the short-chain dehydrogenases/reductases (SDR) family.</text>
</comment>
<dbReference type="PANTHER" id="PTHR44196">
    <property type="entry name" value="DEHYDROGENASE/REDUCTASE SDR FAMILY MEMBER 7B"/>
    <property type="match status" value="1"/>
</dbReference>
<dbReference type="Proteomes" id="UP000199391">
    <property type="component" value="Unassembled WGS sequence"/>
</dbReference>
<feature type="domain" description="Ketoreductase" evidence="4">
    <location>
        <begin position="6"/>
        <end position="186"/>
    </location>
</feature>
<dbReference type="InterPro" id="IPR002347">
    <property type="entry name" value="SDR_fam"/>
</dbReference>
<dbReference type="PRINTS" id="PR00081">
    <property type="entry name" value="GDHRDH"/>
</dbReference>
<reference evidence="6" key="1">
    <citation type="submission" date="2016-10" db="EMBL/GenBank/DDBJ databases">
        <authorList>
            <person name="Varghese N."/>
            <person name="Submissions S."/>
        </authorList>
    </citation>
    <scope>NUCLEOTIDE SEQUENCE [LARGE SCALE GENOMIC DNA]</scope>
    <source>
        <strain evidence="6">CGMCC 1.11014</strain>
    </source>
</reference>
<name>A0A1I7L870_9BURK</name>
<dbReference type="Pfam" id="PF00106">
    <property type="entry name" value="adh_short"/>
    <property type="match status" value="1"/>
</dbReference>
<evidence type="ECO:0000256" key="3">
    <source>
        <dbReference type="RuleBase" id="RU000363"/>
    </source>
</evidence>
<dbReference type="OrthoDB" id="9810734at2"/>
<keyword evidence="6" id="KW-1185">Reference proteome</keyword>
<dbReference type="SUPFAM" id="SSF51735">
    <property type="entry name" value="NAD(P)-binding Rossmann-fold domains"/>
    <property type="match status" value="1"/>
</dbReference>
<dbReference type="RefSeq" id="WP_093557873.1">
    <property type="nucleotide sequence ID" value="NZ_FPBO01000024.1"/>
</dbReference>
<dbReference type="PROSITE" id="PS00061">
    <property type="entry name" value="ADH_SHORT"/>
    <property type="match status" value="1"/>
</dbReference>
<dbReference type="AlphaFoldDB" id="A0A1I7L870"/>
<evidence type="ECO:0000259" key="4">
    <source>
        <dbReference type="SMART" id="SM00822"/>
    </source>
</evidence>
<sequence>MNLTSNTILITGGGAGIGLELARQLVQRGNRVIVCGRTEEALLKAQAQVPALITRVCDITDHASRQAMVSWPGSAHPDLNVLINNAGVQYRRLFSEADALDGLEQEVATNFTAPIRLIDELLPTLKRQRVAVIINVSSALAFAPIADLPVYCATKAAIHSFTLTLRHQLKSTGIRVVELAPPIVDTGLGGGKRSGGTAGQPMMSPEQFAIEALVLLETDQDEALVGLAAGARKMGEALFDRMNS</sequence>
<dbReference type="PRINTS" id="PR00080">
    <property type="entry name" value="SDRFAMILY"/>
</dbReference>